<dbReference type="InterPro" id="IPR029044">
    <property type="entry name" value="Nucleotide-diphossugar_trans"/>
</dbReference>
<evidence type="ECO:0000313" key="3">
    <source>
        <dbReference type="Proteomes" id="UP000593892"/>
    </source>
</evidence>
<protein>
    <submittedName>
        <fullName evidence="2">NTP transferase domain-containing protein</fullName>
    </submittedName>
</protein>
<dbReference type="GO" id="GO:0016740">
    <property type="term" value="F:transferase activity"/>
    <property type="evidence" value="ECO:0007669"/>
    <property type="project" value="UniProtKB-KW"/>
</dbReference>
<accession>A0A7S7NKP8</accession>
<dbReference type="KEGG" id="pfer:IRI77_21580"/>
<evidence type="ECO:0000259" key="1">
    <source>
        <dbReference type="Pfam" id="PF00483"/>
    </source>
</evidence>
<dbReference type="InterPro" id="IPR005835">
    <property type="entry name" value="NTP_transferase_dom"/>
</dbReference>
<dbReference type="EMBL" id="CP063849">
    <property type="protein sequence ID" value="QOY85415.1"/>
    <property type="molecule type" value="Genomic_DNA"/>
</dbReference>
<reference evidence="2 3" key="1">
    <citation type="submission" date="2020-10" db="EMBL/GenBank/DDBJ databases">
        <title>Complete genome sequence of Paludibaculum fermentans P105T, a facultatively anaerobic acidobacterium capable of dissimilatory Fe(III) reduction.</title>
        <authorList>
            <person name="Dedysh S.N."/>
            <person name="Beletsky A.V."/>
            <person name="Kulichevskaya I.S."/>
            <person name="Mardanov A.V."/>
            <person name="Ravin N.V."/>
        </authorList>
    </citation>
    <scope>NUCLEOTIDE SEQUENCE [LARGE SCALE GENOMIC DNA]</scope>
    <source>
        <strain evidence="2 3">P105</strain>
    </source>
</reference>
<proteinExistence type="predicted"/>
<dbReference type="SUPFAM" id="SSF53448">
    <property type="entry name" value="Nucleotide-diphospho-sugar transferases"/>
    <property type="match status" value="1"/>
</dbReference>
<sequence length="234" mass="25209">MPTRSLLILAGGRGTRLQEVHPDLPKPMVPVAGQPFLEWMLRFWEQQGAGDVVVSTGYLAEVIEDFLKARGRGTTVREREALGTGGAVRFAVEQQPVSDPFVVTNGDSLVAAGLSGMWDLAPGVEAAIAAIEVDDASRFGTLAIDDEGFLQRFEEKRPGAGWINAGIYCFRRHVIDTFPMGASSIEMDVFPSLLAAGARIRVIRVSGQFLDIGTPASLLQGDAFVQKLKEVLPA</sequence>
<dbReference type="PANTHER" id="PTHR22572">
    <property type="entry name" value="SUGAR-1-PHOSPHATE GUANYL TRANSFERASE"/>
    <property type="match status" value="1"/>
</dbReference>
<dbReference type="AlphaFoldDB" id="A0A7S7NKP8"/>
<dbReference type="RefSeq" id="WP_194447085.1">
    <property type="nucleotide sequence ID" value="NZ_CP063849.1"/>
</dbReference>
<dbReference type="Proteomes" id="UP000593892">
    <property type="component" value="Chromosome"/>
</dbReference>
<feature type="domain" description="Nucleotidyl transferase" evidence="1">
    <location>
        <begin position="7"/>
        <end position="226"/>
    </location>
</feature>
<dbReference type="InterPro" id="IPR050486">
    <property type="entry name" value="Mannose-1P_guanyltransferase"/>
</dbReference>
<evidence type="ECO:0000313" key="2">
    <source>
        <dbReference type="EMBL" id="QOY85415.1"/>
    </source>
</evidence>
<keyword evidence="2" id="KW-0808">Transferase</keyword>
<gene>
    <name evidence="2" type="ORF">IRI77_21580</name>
</gene>
<dbReference type="Gene3D" id="3.90.550.10">
    <property type="entry name" value="Spore Coat Polysaccharide Biosynthesis Protein SpsA, Chain A"/>
    <property type="match status" value="1"/>
</dbReference>
<keyword evidence="3" id="KW-1185">Reference proteome</keyword>
<organism evidence="2 3">
    <name type="scientific">Paludibaculum fermentans</name>
    <dbReference type="NCBI Taxonomy" id="1473598"/>
    <lineage>
        <taxon>Bacteria</taxon>
        <taxon>Pseudomonadati</taxon>
        <taxon>Acidobacteriota</taxon>
        <taxon>Terriglobia</taxon>
        <taxon>Bryobacterales</taxon>
        <taxon>Bryobacteraceae</taxon>
        <taxon>Paludibaculum</taxon>
    </lineage>
</organism>
<name>A0A7S7NKP8_PALFE</name>
<dbReference type="Pfam" id="PF00483">
    <property type="entry name" value="NTP_transferase"/>
    <property type="match status" value="1"/>
</dbReference>